<evidence type="ECO:0000313" key="1">
    <source>
        <dbReference type="EMBL" id="RJF94580.1"/>
    </source>
</evidence>
<name>A0A418WTK1_9PROT</name>
<sequence length="192" mass="20391">MAGLERVSGPAVEPLSLDEAKLHLRLDGGEEDALVAALIKAARELAERHTGRALVTQGFRLWLDGWPCGRRSVDLPRPPMASVTAVTVYDADDSPSPVEPAAWLADRIGTPGRLVLRAGVAAPVPGRVVNGIAIDYEAGHGPAGTDVPEPIRRGMALLLGHLFESREAGGLGQRPLPLGVEALWAPYRLVRL</sequence>
<accession>A0A418WTK1</accession>
<keyword evidence="2" id="KW-1185">Reference proteome</keyword>
<evidence type="ECO:0000313" key="2">
    <source>
        <dbReference type="Proteomes" id="UP000284605"/>
    </source>
</evidence>
<dbReference type="InterPro" id="IPR021146">
    <property type="entry name" value="Phage_gp6-like_head-tail"/>
</dbReference>
<dbReference type="Pfam" id="PF05135">
    <property type="entry name" value="Phage_connect_1"/>
    <property type="match status" value="1"/>
</dbReference>
<dbReference type="Gene3D" id="1.10.3230.30">
    <property type="entry name" value="Phage gp6-like head-tail connector protein"/>
    <property type="match status" value="1"/>
</dbReference>
<dbReference type="InterPro" id="IPR011738">
    <property type="entry name" value="Phage_CHP"/>
</dbReference>
<dbReference type="OrthoDB" id="8452228at2"/>
<dbReference type="NCBIfam" id="TIGR01560">
    <property type="entry name" value="put_DNA_pack"/>
    <property type="match status" value="1"/>
</dbReference>
<dbReference type="RefSeq" id="WP_119775783.1">
    <property type="nucleotide sequence ID" value="NZ_QYUK01000008.1"/>
</dbReference>
<dbReference type="CDD" id="cd08054">
    <property type="entry name" value="gp6"/>
    <property type="match status" value="1"/>
</dbReference>
<dbReference type="NCBIfam" id="TIGR02215">
    <property type="entry name" value="phage_chp_gp8"/>
    <property type="match status" value="1"/>
</dbReference>
<protein>
    <recommendedName>
        <fullName evidence="3">Phage gp6-like head-tail connector protein</fullName>
    </recommendedName>
</protein>
<comment type="caution">
    <text evidence="1">The sequence shown here is derived from an EMBL/GenBank/DDBJ whole genome shotgun (WGS) entry which is preliminary data.</text>
</comment>
<organism evidence="1 2">
    <name type="scientific">Oleomonas cavernae</name>
    <dbReference type="NCBI Taxonomy" id="2320859"/>
    <lineage>
        <taxon>Bacteria</taxon>
        <taxon>Pseudomonadati</taxon>
        <taxon>Pseudomonadota</taxon>
        <taxon>Alphaproteobacteria</taxon>
        <taxon>Acetobacterales</taxon>
        <taxon>Acetobacteraceae</taxon>
        <taxon>Oleomonas</taxon>
    </lineage>
</organism>
<dbReference type="Proteomes" id="UP000284605">
    <property type="component" value="Unassembled WGS sequence"/>
</dbReference>
<gene>
    <name evidence="1" type="ORF">D3874_01715</name>
</gene>
<reference evidence="1 2" key="1">
    <citation type="submission" date="2018-09" db="EMBL/GenBank/DDBJ databases">
        <authorList>
            <person name="Zhu H."/>
        </authorList>
    </citation>
    <scope>NUCLEOTIDE SEQUENCE [LARGE SCALE GENOMIC DNA]</scope>
    <source>
        <strain evidence="1 2">K1W22B-8</strain>
    </source>
</reference>
<dbReference type="InterPro" id="IPR006450">
    <property type="entry name" value="Phage_HK97_gp6-like"/>
</dbReference>
<dbReference type="AlphaFoldDB" id="A0A418WTK1"/>
<evidence type="ECO:0008006" key="3">
    <source>
        <dbReference type="Google" id="ProtNLM"/>
    </source>
</evidence>
<proteinExistence type="predicted"/>
<dbReference type="EMBL" id="QYUK01000008">
    <property type="protein sequence ID" value="RJF94580.1"/>
    <property type="molecule type" value="Genomic_DNA"/>
</dbReference>